<accession>A0ABP6H6L2</accession>
<organism evidence="2 3">
    <name type="scientific">Pedococcus aerophilus</name>
    <dbReference type="NCBI Taxonomy" id="436356"/>
    <lineage>
        <taxon>Bacteria</taxon>
        <taxon>Bacillati</taxon>
        <taxon>Actinomycetota</taxon>
        <taxon>Actinomycetes</taxon>
        <taxon>Micrococcales</taxon>
        <taxon>Intrasporangiaceae</taxon>
        <taxon>Pedococcus</taxon>
    </lineage>
</organism>
<proteinExistence type="predicted"/>
<protein>
    <submittedName>
        <fullName evidence="2">Uncharacterized protein</fullName>
    </submittedName>
</protein>
<gene>
    <name evidence="2" type="ORF">GCM10009867_25480</name>
</gene>
<evidence type="ECO:0000256" key="1">
    <source>
        <dbReference type="SAM" id="MobiDB-lite"/>
    </source>
</evidence>
<dbReference type="Proteomes" id="UP001501326">
    <property type="component" value="Unassembled WGS sequence"/>
</dbReference>
<evidence type="ECO:0000313" key="2">
    <source>
        <dbReference type="EMBL" id="GAA2737615.1"/>
    </source>
</evidence>
<reference evidence="3" key="1">
    <citation type="journal article" date="2019" name="Int. J. Syst. Evol. Microbiol.">
        <title>The Global Catalogue of Microorganisms (GCM) 10K type strain sequencing project: providing services to taxonomists for standard genome sequencing and annotation.</title>
        <authorList>
            <consortium name="The Broad Institute Genomics Platform"/>
            <consortium name="The Broad Institute Genome Sequencing Center for Infectious Disease"/>
            <person name="Wu L."/>
            <person name="Ma J."/>
        </authorList>
    </citation>
    <scope>NUCLEOTIDE SEQUENCE [LARGE SCALE GENOMIC DNA]</scope>
    <source>
        <strain evidence="3">JCM 16378</strain>
    </source>
</reference>
<keyword evidence="3" id="KW-1185">Reference proteome</keyword>
<feature type="region of interest" description="Disordered" evidence="1">
    <location>
        <begin position="40"/>
        <end position="116"/>
    </location>
</feature>
<dbReference type="EMBL" id="BAAARN010000003">
    <property type="protein sequence ID" value="GAA2737615.1"/>
    <property type="molecule type" value="Genomic_DNA"/>
</dbReference>
<name>A0ABP6H6L2_9MICO</name>
<sequence>MLVDPTPQGLTPVADRDAFVDLVCSDPEWLRAEFDAIVAGQWEDSPPSGTEPTVPTHEHHPPIPLFADGLATPPSRPQRLDHHGWVRQRSPPRARGTPPTPPGGARGSPHVRAGGS</sequence>
<comment type="caution">
    <text evidence="2">The sequence shown here is derived from an EMBL/GenBank/DDBJ whole genome shotgun (WGS) entry which is preliminary data.</text>
</comment>
<evidence type="ECO:0000313" key="3">
    <source>
        <dbReference type="Proteomes" id="UP001501326"/>
    </source>
</evidence>